<keyword evidence="3" id="KW-1185">Reference proteome</keyword>
<reference evidence="2 3" key="1">
    <citation type="submission" date="2019-06" db="EMBL/GenBank/DDBJ databases">
        <title>A novel bacterium of genus Amaricoccus, isolated from marine sediment.</title>
        <authorList>
            <person name="Huang H."/>
            <person name="Mo K."/>
            <person name="Hu Y."/>
        </authorList>
    </citation>
    <scope>NUCLEOTIDE SEQUENCE [LARGE SCALE GENOMIC DNA]</scope>
    <source>
        <strain evidence="2 3">HB172011</strain>
    </source>
</reference>
<name>A0A501WHM7_9RHOB</name>
<protein>
    <submittedName>
        <fullName evidence="2">Uncharacterized protein</fullName>
    </submittedName>
</protein>
<proteinExistence type="predicted"/>
<accession>A0A501WHM7</accession>
<sequence length="66" mass="7523">MIEAKTRESVEPDGWAREARRAGGARPCETPRDERERASAYLDLWERHVSGKAIRGRGIAAPWFSR</sequence>
<organism evidence="2 3">
    <name type="scientific">Amaricoccus solimangrovi</name>
    <dbReference type="NCBI Taxonomy" id="2589815"/>
    <lineage>
        <taxon>Bacteria</taxon>
        <taxon>Pseudomonadati</taxon>
        <taxon>Pseudomonadota</taxon>
        <taxon>Alphaproteobacteria</taxon>
        <taxon>Rhodobacterales</taxon>
        <taxon>Paracoccaceae</taxon>
        <taxon>Amaricoccus</taxon>
    </lineage>
</organism>
<evidence type="ECO:0000313" key="3">
    <source>
        <dbReference type="Proteomes" id="UP000319255"/>
    </source>
</evidence>
<dbReference type="AlphaFoldDB" id="A0A501WHM7"/>
<dbReference type="RefSeq" id="WP_140455529.1">
    <property type="nucleotide sequence ID" value="NZ_VFRP01000023.1"/>
</dbReference>
<feature type="compositionally biased region" description="Basic and acidic residues" evidence="1">
    <location>
        <begin position="1"/>
        <end position="21"/>
    </location>
</feature>
<dbReference type="EMBL" id="VFRP01000023">
    <property type="protein sequence ID" value="TPE48292.1"/>
    <property type="molecule type" value="Genomic_DNA"/>
</dbReference>
<evidence type="ECO:0000256" key="1">
    <source>
        <dbReference type="SAM" id="MobiDB-lite"/>
    </source>
</evidence>
<feature type="region of interest" description="Disordered" evidence="1">
    <location>
        <begin position="1"/>
        <end position="35"/>
    </location>
</feature>
<evidence type="ECO:0000313" key="2">
    <source>
        <dbReference type="EMBL" id="TPE48292.1"/>
    </source>
</evidence>
<gene>
    <name evidence="2" type="ORF">FJM51_18055</name>
</gene>
<dbReference type="Proteomes" id="UP000319255">
    <property type="component" value="Unassembled WGS sequence"/>
</dbReference>
<comment type="caution">
    <text evidence="2">The sequence shown here is derived from an EMBL/GenBank/DDBJ whole genome shotgun (WGS) entry which is preliminary data.</text>
</comment>